<evidence type="ECO:0000313" key="5">
    <source>
        <dbReference type="Proteomes" id="UP000799757"/>
    </source>
</evidence>
<dbReference type="GO" id="GO:0042645">
    <property type="term" value="C:mitochondrial nucleoid"/>
    <property type="evidence" value="ECO:0007669"/>
    <property type="project" value="TreeGrafter"/>
</dbReference>
<protein>
    <submittedName>
        <fullName evidence="4">Nucleic acid-binding protein</fullName>
    </submittedName>
</protein>
<evidence type="ECO:0000256" key="1">
    <source>
        <dbReference type="ARBA" id="ARBA00023125"/>
    </source>
</evidence>
<organism evidence="4 5">
    <name type="scientific">Melanomma pulvis-pyrius CBS 109.77</name>
    <dbReference type="NCBI Taxonomy" id="1314802"/>
    <lineage>
        <taxon>Eukaryota</taxon>
        <taxon>Fungi</taxon>
        <taxon>Dikarya</taxon>
        <taxon>Ascomycota</taxon>
        <taxon>Pezizomycotina</taxon>
        <taxon>Dothideomycetes</taxon>
        <taxon>Pleosporomycetidae</taxon>
        <taxon>Pleosporales</taxon>
        <taxon>Melanommataceae</taxon>
        <taxon>Melanomma</taxon>
    </lineage>
</organism>
<evidence type="ECO:0000256" key="2">
    <source>
        <dbReference type="PROSITE-ProRule" id="PRU00252"/>
    </source>
</evidence>
<sequence length="151" mass="16706">MFSSTFRVTSRLASVPTTRAFSSTPRASLARMSIIGRLGTVPEEVTISNDKTLVRYVIGSSYGKGDDKKTSWFRVASFVTGGQKDFLMNVQKGSLLYVDADARMDVYTDNEGNKKSSLNLIARNFEVLSRPQAREETPETNDEGLVHESQA</sequence>
<dbReference type="Gene3D" id="2.40.50.140">
    <property type="entry name" value="Nucleic acid-binding proteins"/>
    <property type="match status" value="1"/>
</dbReference>
<dbReference type="InterPro" id="IPR011344">
    <property type="entry name" value="ssDNA-bd"/>
</dbReference>
<evidence type="ECO:0000256" key="3">
    <source>
        <dbReference type="SAM" id="MobiDB-lite"/>
    </source>
</evidence>
<reference evidence="4" key="1">
    <citation type="journal article" date="2020" name="Stud. Mycol.">
        <title>101 Dothideomycetes genomes: a test case for predicting lifestyles and emergence of pathogens.</title>
        <authorList>
            <person name="Haridas S."/>
            <person name="Albert R."/>
            <person name="Binder M."/>
            <person name="Bloem J."/>
            <person name="Labutti K."/>
            <person name="Salamov A."/>
            <person name="Andreopoulos B."/>
            <person name="Baker S."/>
            <person name="Barry K."/>
            <person name="Bills G."/>
            <person name="Bluhm B."/>
            <person name="Cannon C."/>
            <person name="Castanera R."/>
            <person name="Culley D."/>
            <person name="Daum C."/>
            <person name="Ezra D."/>
            <person name="Gonzalez J."/>
            <person name="Henrissat B."/>
            <person name="Kuo A."/>
            <person name="Liang C."/>
            <person name="Lipzen A."/>
            <person name="Lutzoni F."/>
            <person name="Magnuson J."/>
            <person name="Mondo S."/>
            <person name="Nolan M."/>
            <person name="Ohm R."/>
            <person name="Pangilinan J."/>
            <person name="Park H.-J."/>
            <person name="Ramirez L."/>
            <person name="Alfaro M."/>
            <person name="Sun H."/>
            <person name="Tritt A."/>
            <person name="Yoshinaga Y."/>
            <person name="Zwiers L.-H."/>
            <person name="Turgeon B."/>
            <person name="Goodwin S."/>
            <person name="Spatafora J."/>
            <person name="Crous P."/>
            <person name="Grigoriev I."/>
        </authorList>
    </citation>
    <scope>NUCLEOTIDE SEQUENCE</scope>
    <source>
        <strain evidence="4">CBS 109.77</strain>
    </source>
</reference>
<dbReference type="SUPFAM" id="SSF50249">
    <property type="entry name" value="Nucleic acid-binding proteins"/>
    <property type="match status" value="1"/>
</dbReference>
<dbReference type="InterPro" id="IPR000424">
    <property type="entry name" value="Primosome_PriB/ssb"/>
</dbReference>
<dbReference type="PANTHER" id="PTHR10302:SF0">
    <property type="entry name" value="SINGLE-STRANDED DNA-BINDING PROTEIN, MITOCHONDRIAL"/>
    <property type="match status" value="1"/>
</dbReference>
<dbReference type="CDD" id="cd04496">
    <property type="entry name" value="SSB_OBF"/>
    <property type="match status" value="1"/>
</dbReference>
<dbReference type="PANTHER" id="PTHR10302">
    <property type="entry name" value="SINGLE-STRANDED DNA-BINDING PROTEIN"/>
    <property type="match status" value="1"/>
</dbReference>
<dbReference type="PROSITE" id="PS50935">
    <property type="entry name" value="SSB"/>
    <property type="match status" value="1"/>
</dbReference>
<dbReference type="GO" id="GO:0006264">
    <property type="term" value="P:mitochondrial DNA replication"/>
    <property type="evidence" value="ECO:0007669"/>
    <property type="project" value="TreeGrafter"/>
</dbReference>
<accession>A0A6A6WRE6</accession>
<keyword evidence="1 2" id="KW-0238">DNA-binding</keyword>
<keyword evidence="5" id="KW-1185">Reference proteome</keyword>
<dbReference type="AlphaFoldDB" id="A0A6A6WRE6"/>
<proteinExistence type="predicted"/>
<dbReference type="OrthoDB" id="1078367at2759"/>
<feature type="region of interest" description="Disordered" evidence="3">
    <location>
        <begin position="129"/>
        <end position="151"/>
    </location>
</feature>
<dbReference type="Pfam" id="PF00436">
    <property type="entry name" value="SSB"/>
    <property type="match status" value="1"/>
</dbReference>
<dbReference type="Proteomes" id="UP000799757">
    <property type="component" value="Unassembled WGS sequence"/>
</dbReference>
<gene>
    <name evidence="4" type="ORF">K505DRAFT_330204</name>
</gene>
<dbReference type="EMBL" id="MU002427">
    <property type="protein sequence ID" value="KAF2786656.1"/>
    <property type="molecule type" value="Genomic_DNA"/>
</dbReference>
<name>A0A6A6WRE6_9PLEO</name>
<dbReference type="GO" id="GO:0003697">
    <property type="term" value="F:single-stranded DNA binding"/>
    <property type="evidence" value="ECO:0007669"/>
    <property type="project" value="InterPro"/>
</dbReference>
<evidence type="ECO:0000313" key="4">
    <source>
        <dbReference type="EMBL" id="KAF2786656.1"/>
    </source>
</evidence>
<dbReference type="InterPro" id="IPR012340">
    <property type="entry name" value="NA-bd_OB-fold"/>
</dbReference>